<dbReference type="AlphaFoldDB" id="A0A561P9T4"/>
<accession>A0A561P9T4</accession>
<organism evidence="1 2">
    <name type="scientific">Chitinophaga polysaccharea</name>
    <dbReference type="NCBI Taxonomy" id="1293035"/>
    <lineage>
        <taxon>Bacteria</taxon>
        <taxon>Pseudomonadati</taxon>
        <taxon>Bacteroidota</taxon>
        <taxon>Chitinophagia</taxon>
        <taxon>Chitinophagales</taxon>
        <taxon>Chitinophagaceae</taxon>
        <taxon>Chitinophaga</taxon>
    </lineage>
</organism>
<keyword evidence="2" id="KW-1185">Reference proteome</keyword>
<proteinExistence type="predicted"/>
<reference evidence="1 2" key="1">
    <citation type="submission" date="2019-06" db="EMBL/GenBank/DDBJ databases">
        <title>Sorghum-associated microbial communities from plants grown in Nebraska, USA.</title>
        <authorList>
            <person name="Schachtman D."/>
        </authorList>
    </citation>
    <scope>NUCLEOTIDE SEQUENCE [LARGE SCALE GENOMIC DNA]</scope>
    <source>
        <strain evidence="1 2">1209</strain>
    </source>
</reference>
<dbReference type="EMBL" id="VIWO01000010">
    <property type="protein sequence ID" value="TWF34903.1"/>
    <property type="molecule type" value="Genomic_DNA"/>
</dbReference>
<sequence>MLFNIILSLHFDAFASYLIYLGALWHERGAGKRSKEENSLAL</sequence>
<dbReference type="Proteomes" id="UP000320811">
    <property type="component" value="Unassembled WGS sequence"/>
</dbReference>
<comment type="caution">
    <text evidence="1">The sequence shown here is derived from an EMBL/GenBank/DDBJ whole genome shotgun (WGS) entry which is preliminary data.</text>
</comment>
<gene>
    <name evidence="1" type="ORF">FHW36_110102</name>
</gene>
<name>A0A561P9T4_9BACT</name>
<evidence type="ECO:0000313" key="2">
    <source>
        <dbReference type="Proteomes" id="UP000320811"/>
    </source>
</evidence>
<protein>
    <submittedName>
        <fullName evidence="1">Uncharacterized protein</fullName>
    </submittedName>
</protein>
<evidence type="ECO:0000313" key="1">
    <source>
        <dbReference type="EMBL" id="TWF34903.1"/>
    </source>
</evidence>